<name>A0A0C3DWZ2_9AGAM</name>
<feature type="transmembrane region" description="Helical" evidence="1">
    <location>
        <begin position="58"/>
        <end position="79"/>
    </location>
</feature>
<keyword evidence="1" id="KW-0472">Membrane</keyword>
<evidence type="ECO:0000313" key="2">
    <source>
        <dbReference type="EMBL" id="KIM60689.1"/>
    </source>
</evidence>
<keyword evidence="3" id="KW-1185">Reference proteome</keyword>
<proteinExistence type="predicted"/>
<dbReference type="OrthoDB" id="2986975at2759"/>
<dbReference type="EMBL" id="KN822059">
    <property type="protein sequence ID" value="KIM60689.1"/>
    <property type="molecule type" value="Genomic_DNA"/>
</dbReference>
<evidence type="ECO:0000256" key="1">
    <source>
        <dbReference type="SAM" id="Phobius"/>
    </source>
</evidence>
<gene>
    <name evidence="2" type="ORF">SCLCIDRAFT_1216599</name>
</gene>
<dbReference type="HOGENOM" id="CLU_2596760_0_0_1"/>
<keyword evidence="1" id="KW-0812">Transmembrane</keyword>
<accession>A0A0C3DWZ2</accession>
<reference evidence="2 3" key="1">
    <citation type="submission" date="2014-04" db="EMBL/GenBank/DDBJ databases">
        <authorList>
            <consortium name="DOE Joint Genome Institute"/>
            <person name="Kuo A."/>
            <person name="Kohler A."/>
            <person name="Nagy L.G."/>
            <person name="Floudas D."/>
            <person name="Copeland A."/>
            <person name="Barry K.W."/>
            <person name="Cichocki N."/>
            <person name="Veneault-Fourrey C."/>
            <person name="LaButti K."/>
            <person name="Lindquist E.A."/>
            <person name="Lipzen A."/>
            <person name="Lundell T."/>
            <person name="Morin E."/>
            <person name="Murat C."/>
            <person name="Sun H."/>
            <person name="Tunlid A."/>
            <person name="Henrissat B."/>
            <person name="Grigoriev I.V."/>
            <person name="Hibbett D.S."/>
            <person name="Martin F."/>
            <person name="Nordberg H.P."/>
            <person name="Cantor M.N."/>
            <person name="Hua S.X."/>
        </authorList>
    </citation>
    <scope>NUCLEOTIDE SEQUENCE [LARGE SCALE GENOMIC DNA]</scope>
    <source>
        <strain evidence="2 3">Foug A</strain>
    </source>
</reference>
<dbReference type="Proteomes" id="UP000053989">
    <property type="component" value="Unassembled WGS sequence"/>
</dbReference>
<feature type="non-terminal residue" evidence="2">
    <location>
        <position position="1"/>
    </location>
</feature>
<evidence type="ECO:0000313" key="3">
    <source>
        <dbReference type="Proteomes" id="UP000053989"/>
    </source>
</evidence>
<organism evidence="2 3">
    <name type="scientific">Scleroderma citrinum Foug A</name>
    <dbReference type="NCBI Taxonomy" id="1036808"/>
    <lineage>
        <taxon>Eukaryota</taxon>
        <taxon>Fungi</taxon>
        <taxon>Dikarya</taxon>
        <taxon>Basidiomycota</taxon>
        <taxon>Agaricomycotina</taxon>
        <taxon>Agaricomycetes</taxon>
        <taxon>Agaricomycetidae</taxon>
        <taxon>Boletales</taxon>
        <taxon>Sclerodermatineae</taxon>
        <taxon>Sclerodermataceae</taxon>
        <taxon>Scleroderma</taxon>
    </lineage>
</organism>
<dbReference type="InParanoid" id="A0A0C3DWZ2"/>
<dbReference type="AlphaFoldDB" id="A0A0C3DWZ2"/>
<protein>
    <submittedName>
        <fullName evidence="2">Uncharacterized protein</fullName>
    </submittedName>
</protein>
<keyword evidence="1" id="KW-1133">Transmembrane helix</keyword>
<sequence>CLRRLNPCLKICLYFPHYVQTHNNQSLQPVCWKRCQFPVTPAYAFTDYRSQGQTILHVIVNIASLPTGGLSLFNLYVALS</sequence>
<reference evidence="3" key="2">
    <citation type="submission" date="2015-01" db="EMBL/GenBank/DDBJ databases">
        <title>Evolutionary Origins and Diversification of the Mycorrhizal Mutualists.</title>
        <authorList>
            <consortium name="DOE Joint Genome Institute"/>
            <consortium name="Mycorrhizal Genomics Consortium"/>
            <person name="Kohler A."/>
            <person name="Kuo A."/>
            <person name="Nagy L.G."/>
            <person name="Floudas D."/>
            <person name="Copeland A."/>
            <person name="Barry K.W."/>
            <person name="Cichocki N."/>
            <person name="Veneault-Fourrey C."/>
            <person name="LaButti K."/>
            <person name="Lindquist E.A."/>
            <person name="Lipzen A."/>
            <person name="Lundell T."/>
            <person name="Morin E."/>
            <person name="Murat C."/>
            <person name="Riley R."/>
            <person name="Ohm R."/>
            <person name="Sun H."/>
            <person name="Tunlid A."/>
            <person name="Henrissat B."/>
            <person name="Grigoriev I.V."/>
            <person name="Hibbett D.S."/>
            <person name="Martin F."/>
        </authorList>
    </citation>
    <scope>NUCLEOTIDE SEQUENCE [LARGE SCALE GENOMIC DNA]</scope>
    <source>
        <strain evidence="3">Foug A</strain>
    </source>
</reference>